<feature type="compositionally biased region" description="Low complexity" evidence="2">
    <location>
        <begin position="468"/>
        <end position="483"/>
    </location>
</feature>
<keyword evidence="5" id="KW-1185">Reference proteome</keyword>
<dbReference type="VEuPathDB" id="TriTrypDB:TEOVI_000829300"/>
<sequence>MSITQSALGREWGVVACGFLVTYYREFTKEGEPLALLDMYADNSHVVYAEYNENVAQIVRGRHEILQHLEKMDAALGRRKVEVRFADFSPIAGGSVLIVTQGIMYVRGSRKVFTQSFVLAPTPNRSNTYHIASEYFRVLHVEMERIPEGSIIMTPVQVAQHLLGEQERRKREEEAREHFLFLQKQKEEQQQQQQQMLQCADAEMVKQQENDRALAAENQSEAWDKHPRGQDRRMGRKDYRNRAPAGARSEGVEERKELAEWEMGKPTESRTNEAEDDTAGEGNERNRWEQPRRSEPHKRPERVKRNEGGRRAEGNDQNEVGRPERKDRRDAEREPRDGESRRGHWGRNEEKVDNVDTADNTRVTEGDAARSTGAAGAASERTRRNTFNNRPRDRFRTRELQQEQQPAAPADSAAAVPATSSAADNKGDAGRNDHKPLPRSEANRRGPGGSKEAKNNKKEAWASEKNDANNGGAAPDAAAAEENVTPAEQRKKFPRSRADKKIAGEGTRLEHRKGPTDHVRLIDAPKGQNEQISAAIKRITGEEPKKVVPFGRGNDIVCQLSTESAAEALLEKPPVVNECALRVARFYP</sequence>
<evidence type="ECO:0000256" key="1">
    <source>
        <dbReference type="SAM" id="Coils"/>
    </source>
</evidence>
<dbReference type="InterPro" id="IPR002075">
    <property type="entry name" value="NTF2_dom"/>
</dbReference>
<feature type="compositionally biased region" description="Basic and acidic residues" evidence="2">
    <location>
        <begin position="282"/>
        <end position="354"/>
    </location>
</feature>
<dbReference type="RefSeq" id="XP_067078888.1">
    <property type="nucleotide sequence ID" value="XM_067222787.1"/>
</dbReference>
<accession>A0A1G4I6V4</accession>
<feature type="compositionally biased region" description="Basic and acidic residues" evidence="2">
    <location>
        <begin position="250"/>
        <end position="273"/>
    </location>
</feature>
<organism evidence="4 5">
    <name type="scientific">Trypanosoma equiperdum</name>
    <dbReference type="NCBI Taxonomy" id="5694"/>
    <lineage>
        <taxon>Eukaryota</taxon>
        <taxon>Discoba</taxon>
        <taxon>Euglenozoa</taxon>
        <taxon>Kinetoplastea</taxon>
        <taxon>Metakinetoplastina</taxon>
        <taxon>Trypanosomatida</taxon>
        <taxon>Trypanosomatidae</taxon>
        <taxon>Trypanosoma</taxon>
    </lineage>
</organism>
<reference evidence="4" key="1">
    <citation type="submission" date="2016-09" db="EMBL/GenBank/DDBJ databases">
        <authorList>
            <person name="Hebert L."/>
            <person name="Moumen B."/>
        </authorList>
    </citation>
    <scope>NUCLEOTIDE SEQUENCE [LARGE SCALE GENOMIC DNA]</scope>
    <source>
        <strain evidence="4">OVI</strain>
    </source>
</reference>
<feature type="compositionally biased region" description="Basic and acidic residues" evidence="2">
    <location>
        <begin position="390"/>
        <end position="401"/>
    </location>
</feature>
<dbReference type="InterPro" id="IPR018222">
    <property type="entry name" value="Nuclear_transport_factor_2_euk"/>
</dbReference>
<dbReference type="GO" id="GO:0006913">
    <property type="term" value="P:nucleocytoplasmic transport"/>
    <property type="evidence" value="ECO:0007669"/>
    <property type="project" value="InterPro"/>
</dbReference>
<dbReference type="PROSITE" id="PS50177">
    <property type="entry name" value="NTF2_DOMAIN"/>
    <property type="match status" value="1"/>
</dbReference>
<name>A0A1G4I6V4_TRYEQ</name>
<feature type="compositionally biased region" description="Low complexity" evidence="2">
    <location>
        <begin position="369"/>
        <end position="389"/>
    </location>
</feature>
<dbReference type="Proteomes" id="UP000195570">
    <property type="component" value="Unassembled WGS sequence"/>
</dbReference>
<feature type="compositionally biased region" description="Basic and acidic residues" evidence="2">
    <location>
        <begin position="222"/>
        <end position="241"/>
    </location>
</feature>
<feature type="compositionally biased region" description="Basic and acidic residues" evidence="2">
    <location>
        <begin position="451"/>
        <end position="467"/>
    </location>
</feature>
<protein>
    <recommendedName>
        <fullName evidence="3">NTF2 domain-containing protein</fullName>
    </recommendedName>
</protein>
<evidence type="ECO:0000313" key="4">
    <source>
        <dbReference type="EMBL" id="SCU67595.1"/>
    </source>
</evidence>
<dbReference type="GeneID" id="92382227"/>
<feature type="region of interest" description="Disordered" evidence="2">
    <location>
        <begin position="216"/>
        <end position="506"/>
    </location>
</feature>
<dbReference type="SUPFAM" id="SSF54427">
    <property type="entry name" value="NTF2-like"/>
    <property type="match status" value="1"/>
</dbReference>
<feature type="compositionally biased region" description="Basic and acidic residues" evidence="2">
    <location>
        <begin position="488"/>
        <end position="506"/>
    </location>
</feature>
<dbReference type="Pfam" id="PF02136">
    <property type="entry name" value="NTF2"/>
    <property type="match status" value="1"/>
</dbReference>
<proteinExistence type="predicted"/>
<keyword evidence="1" id="KW-0175">Coiled coil</keyword>
<evidence type="ECO:0000313" key="5">
    <source>
        <dbReference type="Proteomes" id="UP000195570"/>
    </source>
</evidence>
<feature type="domain" description="NTF2" evidence="3">
    <location>
        <begin position="15"/>
        <end position="138"/>
    </location>
</feature>
<dbReference type="InterPro" id="IPR032710">
    <property type="entry name" value="NTF2-like_dom_sf"/>
</dbReference>
<evidence type="ECO:0000259" key="3">
    <source>
        <dbReference type="PROSITE" id="PS50177"/>
    </source>
</evidence>
<gene>
    <name evidence="4" type="ORF">TEOVI_000829300</name>
</gene>
<dbReference type="AlphaFoldDB" id="A0A1G4I6V4"/>
<dbReference type="InterPro" id="IPR045875">
    <property type="entry name" value="NTF2"/>
</dbReference>
<evidence type="ECO:0000256" key="2">
    <source>
        <dbReference type="SAM" id="MobiDB-lite"/>
    </source>
</evidence>
<dbReference type="Gene3D" id="3.10.450.50">
    <property type="match status" value="1"/>
</dbReference>
<feature type="compositionally biased region" description="Basic and acidic residues" evidence="2">
    <location>
        <begin position="425"/>
        <end position="444"/>
    </location>
</feature>
<feature type="compositionally biased region" description="Low complexity" evidence="2">
    <location>
        <begin position="406"/>
        <end position="423"/>
    </location>
</feature>
<dbReference type="PANTHER" id="PTHR12612">
    <property type="entry name" value="NUCLEAR TRANSPORT FACTOR 2"/>
    <property type="match status" value="1"/>
</dbReference>
<dbReference type="EMBL" id="CZPT02000780">
    <property type="protein sequence ID" value="SCU67595.1"/>
    <property type="molecule type" value="Genomic_DNA"/>
</dbReference>
<feature type="coiled-coil region" evidence="1">
    <location>
        <begin position="156"/>
        <end position="192"/>
    </location>
</feature>
<comment type="caution">
    <text evidence="4">The sequence shown here is derived from an EMBL/GenBank/DDBJ whole genome shotgun (WGS) entry which is preliminary data.</text>
</comment>